<dbReference type="AlphaFoldDB" id="A0A8K1C8D6"/>
<organism evidence="1 2">
    <name type="scientific">Pythium oligandrum</name>
    <name type="common">Mycoparasitic fungus</name>
    <dbReference type="NCBI Taxonomy" id="41045"/>
    <lineage>
        <taxon>Eukaryota</taxon>
        <taxon>Sar</taxon>
        <taxon>Stramenopiles</taxon>
        <taxon>Oomycota</taxon>
        <taxon>Peronosporomycetes</taxon>
        <taxon>Pythiales</taxon>
        <taxon>Pythiaceae</taxon>
        <taxon>Pythium</taxon>
    </lineage>
</organism>
<sequence>MVFVLPIIKVLIKNFFHHTLGNLNDLKPVFIVSNVDLFSALYSALCLQSSKSWTNTLLVMILPNCAYYVQLAALDQSQLLDSIYDVVINGSLEFTSFLLTNWLLYRQIGVSSGHLLASALEKRQELIQTSLIVSVMYAIQNSCFNLC</sequence>
<proteinExistence type="predicted"/>
<dbReference type="OrthoDB" id="10645015at2759"/>
<evidence type="ECO:0000313" key="1">
    <source>
        <dbReference type="EMBL" id="TMW58160.1"/>
    </source>
</evidence>
<keyword evidence="2" id="KW-1185">Reference proteome</keyword>
<reference evidence="1" key="1">
    <citation type="submission" date="2019-03" db="EMBL/GenBank/DDBJ databases">
        <title>Long read genome sequence of the mycoparasitic Pythium oligandrum ATCC 38472 isolated from sugarbeet rhizosphere.</title>
        <authorList>
            <person name="Gaulin E."/>
        </authorList>
    </citation>
    <scope>NUCLEOTIDE SEQUENCE</scope>
    <source>
        <strain evidence="1">ATCC 38472_TT</strain>
    </source>
</reference>
<protein>
    <submittedName>
        <fullName evidence="1">Uncharacterized protein</fullName>
    </submittedName>
</protein>
<dbReference type="Proteomes" id="UP000794436">
    <property type="component" value="Unassembled WGS sequence"/>
</dbReference>
<name>A0A8K1C8D6_PYTOL</name>
<accession>A0A8K1C8D6</accession>
<dbReference type="EMBL" id="SPLM01000112">
    <property type="protein sequence ID" value="TMW58160.1"/>
    <property type="molecule type" value="Genomic_DNA"/>
</dbReference>
<comment type="caution">
    <text evidence="1">The sequence shown here is derived from an EMBL/GenBank/DDBJ whole genome shotgun (WGS) entry which is preliminary data.</text>
</comment>
<evidence type="ECO:0000313" key="2">
    <source>
        <dbReference type="Proteomes" id="UP000794436"/>
    </source>
</evidence>
<gene>
    <name evidence="1" type="ORF">Poli38472_011748</name>
</gene>